<organism evidence="4 5">
    <name type="scientific">Moniliophthora roreri</name>
    <name type="common">Frosty pod rot fungus</name>
    <name type="synonym">Monilia roreri</name>
    <dbReference type="NCBI Taxonomy" id="221103"/>
    <lineage>
        <taxon>Eukaryota</taxon>
        <taxon>Fungi</taxon>
        <taxon>Dikarya</taxon>
        <taxon>Basidiomycota</taxon>
        <taxon>Agaricomycotina</taxon>
        <taxon>Agaricomycetes</taxon>
        <taxon>Agaricomycetidae</taxon>
        <taxon>Agaricales</taxon>
        <taxon>Marasmiineae</taxon>
        <taxon>Marasmiaceae</taxon>
        <taxon>Moniliophthora</taxon>
    </lineage>
</organism>
<keyword evidence="2" id="KW-0560">Oxidoreductase</keyword>
<reference evidence="4 5" key="1">
    <citation type="submission" date="2015-12" db="EMBL/GenBank/DDBJ databases">
        <title>Draft genome sequence of Moniliophthora roreri, the causal agent of frosty pod rot of cacao.</title>
        <authorList>
            <person name="Aime M.C."/>
            <person name="Diaz-Valderrama J.R."/>
            <person name="Kijpornyongpan T."/>
            <person name="Phillips-Mora W."/>
        </authorList>
    </citation>
    <scope>NUCLEOTIDE SEQUENCE [LARGE SCALE GENOMIC DNA]</scope>
    <source>
        <strain evidence="4 5">MCA 2952</strain>
    </source>
</reference>
<dbReference type="InterPro" id="IPR033524">
    <property type="entry name" value="Glu/Leu/Phe/Val_DH_AS"/>
</dbReference>
<dbReference type="Gene3D" id="3.40.50.10860">
    <property type="entry name" value="Leucine Dehydrogenase, chain A, domain 1"/>
    <property type="match status" value="1"/>
</dbReference>
<dbReference type="AlphaFoldDB" id="A0A0W0F5H9"/>
<dbReference type="EMBL" id="LATX01002306">
    <property type="protein sequence ID" value="KTB31582.1"/>
    <property type="molecule type" value="Genomic_DNA"/>
</dbReference>
<dbReference type="GO" id="GO:0006537">
    <property type="term" value="P:glutamate biosynthetic process"/>
    <property type="evidence" value="ECO:0007669"/>
    <property type="project" value="TreeGrafter"/>
</dbReference>
<evidence type="ECO:0000256" key="2">
    <source>
        <dbReference type="ARBA" id="ARBA00023002"/>
    </source>
</evidence>
<dbReference type="GO" id="GO:0005829">
    <property type="term" value="C:cytosol"/>
    <property type="evidence" value="ECO:0007669"/>
    <property type="project" value="TreeGrafter"/>
</dbReference>
<dbReference type="InterPro" id="IPR050724">
    <property type="entry name" value="Glu_Leu_Phe_Val_DH"/>
</dbReference>
<comment type="similarity">
    <text evidence="1">Belongs to the Glu/Leu/Phe/Val dehydrogenases family.</text>
</comment>
<name>A0A0W0F5H9_MONRR</name>
<evidence type="ECO:0000313" key="4">
    <source>
        <dbReference type="EMBL" id="KTB31582.1"/>
    </source>
</evidence>
<dbReference type="SUPFAM" id="SSF53223">
    <property type="entry name" value="Aminoacid dehydrogenase-like, N-terminal domain"/>
    <property type="match status" value="1"/>
</dbReference>
<dbReference type="InterPro" id="IPR046346">
    <property type="entry name" value="Aminoacid_DH-like_N_sf"/>
</dbReference>
<dbReference type="PANTHER" id="PTHR43571">
    <property type="entry name" value="NADP-SPECIFIC GLUTAMATE DEHYDROGENASE 1-RELATED"/>
    <property type="match status" value="1"/>
</dbReference>
<evidence type="ECO:0000313" key="5">
    <source>
        <dbReference type="Proteomes" id="UP000054988"/>
    </source>
</evidence>
<evidence type="ECO:0000259" key="3">
    <source>
        <dbReference type="Pfam" id="PF02812"/>
    </source>
</evidence>
<feature type="domain" description="Glutamate/phenylalanine/leucine/valine/L-tryptophan dehydrogenase dimerisation" evidence="3">
    <location>
        <begin position="115"/>
        <end position="176"/>
    </location>
</feature>
<dbReference type="PROSITE" id="PS00074">
    <property type="entry name" value="GLFV_DEHYDROGENASE"/>
    <property type="match status" value="1"/>
</dbReference>
<gene>
    <name evidence="4" type="ORF">WG66_15841</name>
</gene>
<sequence length="177" mass="19567">MKEPTSDIALYLSSPYHSGQSVVDTMVKHLALREGADVLVINMLELISGKLGSLGDDRINVKTLYQNLPIKDFEMDLKVQGFFNRLVNTVVCFWASYTLPPSINHTLSINEHDCFQYNSVLGLYKGSLHLHLSVNLSILKFLGFEQTFKNALTGLNMGGGKGGSDFDPKGKSNAEVR</sequence>
<accession>A0A0W0F5H9</accession>
<comment type="caution">
    <text evidence="4">The sequence shown here is derived from an EMBL/GenBank/DDBJ whole genome shotgun (WGS) entry which is preliminary data.</text>
</comment>
<dbReference type="Pfam" id="PF02812">
    <property type="entry name" value="ELFV_dehydrog_N"/>
    <property type="match status" value="1"/>
</dbReference>
<dbReference type="Proteomes" id="UP000054988">
    <property type="component" value="Unassembled WGS sequence"/>
</dbReference>
<dbReference type="PANTHER" id="PTHR43571:SF1">
    <property type="entry name" value="NADP-SPECIFIC GLUTAMATE DEHYDROGENASE 1-RELATED"/>
    <property type="match status" value="1"/>
</dbReference>
<evidence type="ECO:0000256" key="1">
    <source>
        <dbReference type="ARBA" id="ARBA00006382"/>
    </source>
</evidence>
<dbReference type="InterPro" id="IPR006097">
    <property type="entry name" value="Glu/Leu/Phe/Val/Trp_DH_dimer"/>
</dbReference>
<protein>
    <submittedName>
        <fullName evidence="4">Putative NADP-specific glutamate dehydrogenase</fullName>
    </submittedName>
</protein>
<proteinExistence type="inferred from homology"/>
<dbReference type="GO" id="GO:0004354">
    <property type="term" value="F:glutamate dehydrogenase (NADP+) activity"/>
    <property type="evidence" value="ECO:0007669"/>
    <property type="project" value="TreeGrafter"/>
</dbReference>